<feature type="signal peptide" evidence="1">
    <location>
        <begin position="1"/>
        <end position="32"/>
    </location>
</feature>
<dbReference type="Pfam" id="PF08813">
    <property type="entry name" value="Phage_tail_3"/>
    <property type="match status" value="1"/>
</dbReference>
<dbReference type="RefSeq" id="WP_071363504.1">
    <property type="nucleotide sequence ID" value="NZ_JRYB01000001.1"/>
</dbReference>
<comment type="caution">
    <text evidence="2">The sequence shown here is derived from an EMBL/GenBank/DDBJ whole genome shotgun (WGS) entry which is preliminary data.</text>
</comment>
<reference evidence="2 3" key="1">
    <citation type="submission" date="2014-10" db="EMBL/GenBank/DDBJ databases">
        <authorList>
            <person name="Seo M.-J."/>
            <person name="Seok Y.J."/>
            <person name="Cha I.-T."/>
        </authorList>
    </citation>
    <scope>NUCLEOTIDE SEQUENCE [LARGE SCALE GENOMIC DNA]</scope>
    <source>
        <strain evidence="2 3">NEU</strain>
    </source>
</reference>
<accession>A0A1S2N8E7</accession>
<sequence length="210" mass="21682">MQLPNNIAFAVATAFAAAVSITAITNATEAVASATNTFAVGDFVEYTGGWSKANGRVFRIKLASGTTFTLEGLDTTDTSLFPAGAGVGTVRKVTTWVPITGVVSAEVSGGDGKTVEVPLLDSDMPVMLPDGFTATTVTVTIADDKSLQHHAALKLVSDGVKLTCLRGILPGGGVLLYAGYCSFNESPSLAKGSVMAVRAVFSLQNKVVRY</sequence>
<evidence type="ECO:0000313" key="3">
    <source>
        <dbReference type="Proteomes" id="UP000180246"/>
    </source>
</evidence>
<dbReference type="EMBL" id="JRYB01000001">
    <property type="protein sequence ID" value="OIJ41351.1"/>
    <property type="molecule type" value="Genomic_DNA"/>
</dbReference>
<dbReference type="InterPro" id="IPR014918">
    <property type="entry name" value="Phage_tail_3"/>
</dbReference>
<evidence type="ECO:0000313" key="2">
    <source>
        <dbReference type="EMBL" id="OIJ41351.1"/>
    </source>
</evidence>
<dbReference type="AlphaFoldDB" id="A0A1S2N8E7"/>
<gene>
    <name evidence="2" type="ORF">LO55_5016</name>
</gene>
<evidence type="ECO:0000256" key="1">
    <source>
        <dbReference type="SAM" id="SignalP"/>
    </source>
</evidence>
<feature type="chain" id="PRO_5010327788" evidence="1">
    <location>
        <begin position="33"/>
        <end position="210"/>
    </location>
</feature>
<name>A0A1S2N8E7_9BURK</name>
<protein>
    <submittedName>
        <fullName evidence="2">Phage tail family protein</fullName>
    </submittedName>
</protein>
<keyword evidence="1" id="KW-0732">Signal</keyword>
<dbReference type="Proteomes" id="UP000180246">
    <property type="component" value="Unassembled WGS sequence"/>
</dbReference>
<organism evidence="2 3">
    <name type="scientific">Massilia timonae</name>
    <dbReference type="NCBI Taxonomy" id="47229"/>
    <lineage>
        <taxon>Bacteria</taxon>
        <taxon>Pseudomonadati</taxon>
        <taxon>Pseudomonadota</taxon>
        <taxon>Betaproteobacteria</taxon>
        <taxon>Burkholderiales</taxon>
        <taxon>Oxalobacteraceae</taxon>
        <taxon>Telluria group</taxon>
        <taxon>Massilia</taxon>
    </lineage>
</organism>
<proteinExistence type="predicted"/>